<comment type="caution">
    <text evidence="1">The sequence shown here is derived from an EMBL/GenBank/DDBJ whole genome shotgun (WGS) entry which is preliminary data.</text>
</comment>
<sequence>MQISDDVSDQPPKVEIKTISPQCNIARAVIITDLQDAVFLLENINTSDDAVAKAVNDAKHGVQTAGEGIKNILTALISGRTQVDKGLGIIRTALSGLNSTETDIEKIEDNIAAGNERI</sequence>
<accession>A0ABR3EMW9</accession>
<name>A0ABR3EMW9_9AGAR</name>
<dbReference type="EMBL" id="JBAHYK010002916">
    <property type="protein sequence ID" value="KAL0564224.1"/>
    <property type="molecule type" value="Genomic_DNA"/>
</dbReference>
<dbReference type="Proteomes" id="UP001465976">
    <property type="component" value="Unassembled WGS sequence"/>
</dbReference>
<reference evidence="1 2" key="1">
    <citation type="submission" date="2024-02" db="EMBL/GenBank/DDBJ databases">
        <title>A draft genome for the cacao thread blight pathogen Marasmius crinis-equi.</title>
        <authorList>
            <person name="Cohen S.P."/>
            <person name="Baruah I.K."/>
            <person name="Amoako-Attah I."/>
            <person name="Bukari Y."/>
            <person name="Meinhardt L.W."/>
            <person name="Bailey B.A."/>
        </authorList>
    </citation>
    <scope>NUCLEOTIDE SEQUENCE [LARGE SCALE GENOMIC DNA]</scope>
    <source>
        <strain evidence="1 2">GH-76</strain>
    </source>
</reference>
<gene>
    <name evidence="1" type="ORF">V5O48_017827</name>
</gene>
<evidence type="ECO:0000313" key="2">
    <source>
        <dbReference type="Proteomes" id="UP001465976"/>
    </source>
</evidence>
<organism evidence="1 2">
    <name type="scientific">Marasmius crinis-equi</name>
    <dbReference type="NCBI Taxonomy" id="585013"/>
    <lineage>
        <taxon>Eukaryota</taxon>
        <taxon>Fungi</taxon>
        <taxon>Dikarya</taxon>
        <taxon>Basidiomycota</taxon>
        <taxon>Agaricomycotina</taxon>
        <taxon>Agaricomycetes</taxon>
        <taxon>Agaricomycetidae</taxon>
        <taxon>Agaricales</taxon>
        <taxon>Marasmiineae</taxon>
        <taxon>Marasmiaceae</taxon>
        <taxon>Marasmius</taxon>
    </lineage>
</organism>
<protein>
    <submittedName>
        <fullName evidence="1">Uncharacterized protein</fullName>
    </submittedName>
</protein>
<proteinExistence type="predicted"/>
<evidence type="ECO:0000313" key="1">
    <source>
        <dbReference type="EMBL" id="KAL0564224.1"/>
    </source>
</evidence>
<keyword evidence="2" id="KW-1185">Reference proteome</keyword>